<comment type="cofactor">
    <cofactor evidence="1">
        <name>Mg(2+)</name>
        <dbReference type="ChEBI" id="CHEBI:18420"/>
    </cofactor>
</comment>
<evidence type="ECO:0000259" key="3">
    <source>
        <dbReference type="PROSITE" id="PS51462"/>
    </source>
</evidence>
<reference evidence="4 5" key="1">
    <citation type="submission" date="2018-09" db="EMBL/GenBank/DDBJ databases">
        <title>Complete genome sequence of Euzebya sp. DY32-46 isolated from seawater of Pacific Ocean.</title>
        <authorList>
            <person name="Xu L."/>
            <person name="Wu Y.-H."/>
            <person name="Xu X.-W."/>
        </authorList>
    </citation>
    <scope>NUCLEOTIDE SEQUENCE [LARGE SCALE GENOMIC DNA]</scope>
    <source>
        <strain evidence="4 5">DY32-46</strain>
    </source>
</reference>
<dbReference type="InterPro" id="IPR015797">
    <property type="entry name" value="NUDIX_hydrolase-like_dom_sf"/>
</dbReference>
<feature type="domain" description="Nudix hydrolase" evidence="3">
    <location>
        <begin position="44"/>
        <end position="178"/>
    </location>
</feature>
<dbReference type="GO" id="GO:0006753">
    <property type="term" value="P:nucleoside phosphate metabolic process"/>
    <property type="evidence" value="ECO:0007669"/>
    <property type="project" value="TreeGrafter"/>
</dbReference>
<dbReference type="RefSeq" id="WP_114591192.1">
    <property type="nucleotide sequence ID" value="NZ_CP031165.1"/>
</dbReference>
<dbReference type="GO" id="GO:0019693">
    <property type="term" value="P:ribose phosphate metabolic process"/>
    <property type="evidence" value="ECO:0007669"/>
    <property type="project" value="TreeGrafter"/>
</dbReference>
<dbReference type="OrthoDB" id="9806150at2"/>
<dbReference type="GO" id="GO:0016787">
    <property type="term" value="F:hydrolase activity"/>
    <property type="evidence" value="ECO:0007669"/>
    <property type="project" value="UniProtKB-KW"/>
</dbReference>
<proteinExistence type="predicted"/>
<dbReference type="PANTHER" id="PTHR11839">
    <property type="entry name" value="UDP/ADP-SUGAR PYROPHOSPHATASE"/>
    <property type="match status" value="1"/>
</dbReference>
<evidence type="ECO:0000313" key="5">
    <source>
        <dbReference type="Proteomes" id="UP000264006"/>
    </source>
</evidence>
<gene>
    <name evidence="4" type="ORF">DVS28_a1883</name>
</gene>
<protein>
    <submittedName>
        <fullName evidence="4">ADP-ribose pyrophosphatase</fullName>
    </submittedName>
</protein>
<dbReference type="InterPro" id="IPR000086">
    <property type="entry name" value="NUDIX_hydrolase_dom"/>
</dbReference>
<dbReference type="Proteomes" id="UP000264006">
    <property type="component" value="Chromosome"/>
</dbReference>
<dbReference type="GO" id="GO:0005829">
    <property type="term" value="C:cytosol"/>
    <property type="evidence" value="ECO:0007669"/>
    <property type="project" value="TreeGrafter"/>
</dbReference>
<dbReference type="EMBL" id="CP031165">
    <property type="protein sequence ID" value="AXV06568.1"/>
    <property type="molecule type" value="Genomic_DNA"/>
</dbReference>
<sequence length="187" mass="20640">MSDSTTDGYEVLDSEEAFSSRFTRIRVDTVRMPDGKVTDREIAEHMSAVGAVPLDADGNVVLLRQYRHAFGQHFLEVPAGKLDVEGEDTAEAMQRELAEEVQLTAGTLTHLTTFTNSAGWTTERTTVYLAEDLEPAPRPDDFVLEHEEADMEVIRVPLDEAIAMVHDGRIVDAKTVVGLLAIASLQR</sequence>
<dbReference type="KEGG" id="euz:DVS28_a1883"/>
<accession>A0A346XWH1</accession>
<evidence type="ECO:0000313" key="4">
    <source>
        <dbReference type="EMBL" id="AXV06568.1"/>
    </source>
</evidence>
<evidence type="ECO:0000256" key="1">
    <source>
        <dbReference type="ARBA" id="ARBA00001946"/>
    </source>
</evidence>
<dbReference type="SUPFAM" id="SSF55811">
    <property type="entry name" value="Nudix"/>
    <property type="match status" value="1"/>
</dbReference>
<dbReference type="PROSITE" id="PS51462">
    <property type="entry name" value="NUDIX"/>
    <property type="match status" value="1"/>
</dbReference>
<dbReference type="AlphaFoldDB" id="A0A346XWH1"/>
<evidence type="ECO:0000256" key="2">
    <source>
        <dbReference type="ARBA" id="ARBA00022801"/>
    </source>
</evidence>
<organism evidence="4 5">
    <name type="scientific">Euzebya pacifica</name>
    <dbReference type="NCBI Taxonomy" id="1608957"/>
    <lineage>
        <taxon>Bacteria</taxon>
        <taxon>Bacillati</taxon>
        <taxon>Actinomycetota</taxon>
        <taxon>Nitriliruptoria</taxon>
        <taxon>Euzebyales</taxon>
    </lineage>
</organism>
<dbReference type="Pfam" id="PF00293">
    <property type="entry name" value="NUDIX"/>
    <property type="match status" value="1"/>
</dbReference>
<dbReference type="PANTHER" id="PTHR11839:SF18">
    <property type="entry name" value="NUDIX HYDROLASE DOMAIN-CONTAINING PROTEIN"/>
    <property type="match status" value="1"/>
</dbReference>
<keyword evidence="5" id="KW-1185">Reference proteome</keyword>
<dbReference type="Gene3D" id="3.90.79.10">
    <property type="entry name" value="Nucleoside Triphosphate Pyrophosphohydrolase"/>
    <property type="match status" value="1"/>
</dbReference>
<name>A0A346XWH1_9ACTN</name>
<keyword evidence="2" id="KW-0378">Hydrolase</keyword>